<organism evidence="1 2">
    <name type="scientific">Saprolegnia parasitica (strain CBS 223.65)</name>
    <dbReference type="NCBI Taxonomy" id="695850"/>
    <lineage>
        <taxon>Eukaryota</taxon>
        <taxon>Sar</taxon>
        <taxon>Stramenopiles</taxon>
        <taxon>Oomycota</taxon>
        <taxon>Saprolegniomycetes</taxon>
        <taxon>Saprolegniales</taxon>
        <taxon>Saprolegniaceae</taxon>
        <taxon>Saprolegnia</taxon>
    </lineage>
</organism>
<dbReference type="EMBL" id="KK583579">
    <property type="protein sequence ID" value="KDO17735.1"/>
    <property type="molecule type" value="Genomic_DNA"/>
</dbReference>
<dbReference type="RefSeq" id="XP_012211557.1">
    <property type="nucleotide sequence ID" value="XM_012356167.1"/>
</dbReference>
<dbReference type="AlphaFoldDB" id="A0A067BLY4"/>
<dbReference type="VEuPathDB" id="FungiDB:SPRG_16848"/>
<protein>
    <submittedName>
        <fullName evidence="1">Uncharacterized protein</fullName>
    </submittedName>
</protein>
<dbReference type="KEGG" id="spar:SPRG_16848"/>
<dbReference type="Proteomes" id="UP000030745">
    <property type="component" value="Unassembled WGS sequence"/>
</dbReference>
<dbReference type="GeneID" id="24138437"/>
<keyword evidence="2" id="KW-1185">Reference proteome</keyword>
<proteinExistence type="predicted"/>
<evidence type="ECO:0000313" key="1">
    <source>
        <dbReference type="EMBL" id="KDO17735.1"/>
    </source>
</evidence>
<name>A0A067BLY4_SAPPC</name>
<accession>A0A067BLY4</accession>
<evidence type="ECO:0000313" key="2">
    <source>
        <dbReference type="Proteomes" id="UP000030745"/>
    </source>
</evidence>
<reference evidence="1 2" key="1">
    <citation type="journal article" date="2013" name="PLoS Genet.">
        <title>Distinctive expansion of potential virulence genes in the genome of the oomycete fish pathogen Saprolegnia parasitica.</title>
        <authorList>
            <person name="Jiang R.H."/>
            <person name="de Bruijn I."/>
            <person name="Haas B.J."/>
            <person name="Belmonte R."/>
            <person name="Lobach L."/>
            <person name="Christie J."/>
            <person name="van den Ackerveken G."/>
            <person name="Bottin A."/>
            <person name="Bulone V."/>
            <person name="Diaz-Moreno S.M."/>
            <person name="Dumas B."/>
            <person name="Fan L."/>
            <person name="Gaulin E."/>
            <person name="Govers F."/>
            <person name="Grenville-Briggs L.J."/>
            <person name="Horner N.R."/>
            <person name="Levin J.Z."/>
            <person name="Mammella M."/>
            <person name="Meijer H.J."/>
            <person name="Morris P."/>
            <person name="Nusbaum C."/>
            <person name="Oome S."/>
            <person name="Phillips A.J."/>
            <person name="van Rooyen D."/>
            <person name="Rzeszutek E."/>
            <person name="Saraiva M."/>
            <person name="Secombes C.J."/>
            <person name="Seidl M.F."/>
            <person name="Snel B."/>
            <person name="Stassen J.H."/>
            <person name="Sykes S."/>
            <person name="Tripathy S."/>
            <person name="van den Berg H."/>
            <person name="Vega-Arreguin J.C."/>
            <person name="Wawra S."/>
            <person name="Young S.K."/>
            <person name="Zeng Q."/>
            <person name="Dieguez-Uribeondo J."/>
            <person name="Russ C."/>
            <person name="Tyler B.M."/>
            <person name="van West P."/>
        </authorList>
    </citation>
    <scope>NUCLEOTIDE SEQUENCE [LARGE SCALE GENOMIC DNA]</scope>
    <source>
        <strain evidence="1 2">CBS 223.65</strain>
    </source>
</reference>
<gene>
    <name evidence="1" type="ORF">SPRG_16848</name>
</gene>
<sequence>MSSGSALQRSRAQKPDSEDLAGHIYTDVDIDSSTIKLLSKSQNVSKFPTLALTHFHICSGDPNAHHAVGEPVGQDVAARLRDPGSDRIAVCASRNALRFMLNEKQVAWLYLLEEWVIERHVMVLRVSGSH</sequence>